<sequence length="135" mass="15171">MLGEFRHWLQATEQNVLPKSPVGQALQYVLPRWDELVRYCENGALSIDNDLSERSVRPVAIGRKNHLFTGSDNGGKAATVLYNIMASAKANQVERFAYVRDLLIQLSRNSPPAVAALLPNTWLAAHPESRRCWSR</sequence>
<dbReference type="Pfam" id="PF03050">
    <property type="entry name" value="DDE_Tnp_IS66"/>
    <property type="match status" value="1"/>
</dbReference>
<dbReference type="InterPro" id="IPR004291">
    <property type="entry name" value="Transposase_IS66_central"/>
</dbReference>
<protein>
    <submittedName>
        <fullName evidence="2">Transposase IS66 family protein</fullName>
    </submittedName>
</protein>
<keyword evidence="3" id="KW-1185">Reference proteome</keyword>
<evidence type="ECO:0000259" key="1">
    <source>
        <dbReference type="Pfam" id="PF03050"/>
    </source>
</evidence>
<organism evidence="2 3">
    <name type="scientific">Lacipirellula limnantheis</name>
    <dbReference type="NCBI Taxonomy" id="2528024"/>
    <lineage>
        <taxon>Bacteria</taxon>
        <taxon>Pseudomonadati</taxon>
        <taxon>Planctomycetota</taxon>
        <taxon>Planctomycetia</taxon>
        <taxon>Pirellulales</taxon>
        <taxon>Lacipirellulaceae</taxon>
        <taxon>Lacipirellula</taxon>
    </lineage>
</organism>
<gene>
    <name evidence="2" type="ORF">I41_28470</name>
</gene>
<dbReference type="KEGG" id="llh:I41_28470"/>
<dbReference type="PANTHER" id="PTHR33678">
    <property type="entry name" value="BLL1576 PROTEIN"/>
    <property type="match status" value="1"/>
</dbReference>
<reference evidence="2 3" key="1">
    <citation type="submission" date="2019-02" db="EMBL/GenBank/DDBJ databases">
        <title>Deep-cultivation of Planctomycetes and their phenomic and genomic characterization uncovers novel biology.</title>
        <authorList>
            <person name="Wiegand S."/>
            <person name="Jogler M."/>
            <person name="Boedeker C."/>
            <person name="Pinto D."/>
            <person name="Vollmers J."/>
            <person name="Rivas-Marin E."/>
            <person name="Kohn T."/>
            <person name="Peeters S.H."/>
            <person name="Heuer A."/>
            <person name="Rast P."/>
            <person name="Oberbeckmann S."/>
            <person name="Bunk B."/>
            <person name="Jeske O."/>
            <person name="Meyerdierks A."/>
            <person name="Storesund J.E."/>
            <person name="Kallscheuer N."/>
            <person name="Luecker S."/>
            <person name="Lage O.M."/>
            <person name="Pohl T."/>
            <person name="Merkel B.J."/>
            <person name="Hornburger P."/>
            <person name="Mueller R.-W."/>
            <person name="Bruemmer F."/>
            <person name="Labrenz M."/>
            <person name="Spormann A.M."/>
            <person name="Op den Camp H."/>
            <person name="Overmann J."/>
            <person name="Amann R."/>
            <person name="Jetten M.S.M."/>
            <person name="Mascher T."/>
            <person name="Medema M.H."/>
            <person name="Devos D.P."/>
            <person name="Kaster A.-K."/>
            <person name="Ovreas L."/>
            <person name="Rohde M."/>
            <person name="Galperin M.Y."/>
            <person name="Jogler C."/>
        </authorList>
    </citation>
    <scope>NUCLEOTIDE SEQUENCE [LARGE SCALE GENOMIC DNA]</scope>
    <source>
        <strain evidence="2 3">I41</strain>
    </source>
</reference>
<accession>A0A517TZ60</accession>
<dbReference type="InterPro" id="IPR052344">
    <property type="entry name" value="Transposase-related"/>
</dbReference>
<name>A0A517TZ60_9BACT</name>
<feature type="domain" description="Transposase IS66 central" evidence="1">
    <location>
        <begin position="2"/>
        <end position="76"/>
    </location>
</feature>
<evidence type="ECO:0000313" key="2">
    <source>
        <dbReference type="EMBL" id="QDT73657.1"/>
    </source>
</evidence>
<dbReference type="Proteomes" id="UP000317909">
    <property type="component" value="Chromosome"/>
</dbReference>
<dbReference type="EMBL" id="CP036339">
    <property type="protein sequence ID" value="QDT73657.1"/>
    <property type="molecule type" value="Genomic_DNA"/>
</dbReference>
<dbReference type="PANTHER" id="PTHR33678:SF1">
    <property type="entry name" value="BLL1576 PROTEIN"/>
    <property type="match status" value="1"/>
</dbReference>
<proteinExistence type="predicted"/>
<evidence type="ECO:0000313" key="3">
    <source>
        <dbReference type="Proteomes" id="UP000317909"/>
    </source>
</evidence>
<dbReference type="AlphaFoldDB" id="A0A517TZ60"/>